<reference evidence="1" key="3">
    <citation type="submission" date="2022-06" db="UniProtKB">
        <authorList>
            <consortium name="EnsemblPlants"/>
        </authorList>
    </citation>
    <scope>IDENTIFICATION</scope>
</reference>
<dbReference type="Proteomes" id="UP000015106">
    <property type="component" value="Chromosome 7"/>
</dbReference>
<sequence length="67" mass="7616">MCAHLSGPVGKPPKKQKRTYGHLQSYDMDLYVVVTHSYGLRGAFDYWIHPLGDGRVGYLQLVWVATH</sequence>
<dbReference type="Gramene" id="TuG1812G0700003804.01.T01">
    <property type="protein sequence ID" value="TuG1812G0700003804.01.T01"/>
    <property type="gene ID" value="TuG1812G0700003804.01"/>
</dbReference>
<organism evidence="1 2">
    <name type="scientific">Triticum urartu</name>
    <name type="common">Red wild einkorn</name>
    <name type="synonym">Crithodium urartu</name>
    <dbReference type="NCBI Taxonomy" id="4572"/>
    <lineage>
        <taxon>Eukaryota</taxon>
        <taxon>Viridiplantae</taxon>
        <taxon>Streptophyta</taxon>
        <taxon>Embryophyta</taxon>
        <taxon>Tracheophyta</taxon>
        <taxon>Spermatophyta</taxon>
        <taxon>Magnoliopsida</taxon>
        <taxon>Liliopsida</taxon>
        <taxon>Poales</taxon>
        <taxon>Poaceae</taxon>
        <taxon>BOP clade</taxon>
        <taxon>Pooideae</taxon>
        <taxon>Triticodae</taxon>
        <taxon>Triticeae</taxon>
        <taxon>Triticinae</taxon>
        <taxon>Triticum</taxon>
    </lineage>
</organism>
<protein>
    <submittedName>
        <fullName evidence="1">Uncharacterized protein</fullName>
    </submittedName>
</protein>
<accession>A0A8R7R6D4</accession>
<name>A0A8R7R6D4_TRIUA</name>
<reference evidence="1" key="2">
    <citation type="submission" date="2018-03" db="EMBL/GenBank/DDBJ databases">
        <title>The Triticum urartu genome reveals the dynamic nature of wheat genome evolution.</title>
        <authorList>
            <person name="Ling H."/>
            <person name="Ma B."/>
            <person name="Shi X."/>
            <person name="Liu H."/>
            <person name="Dong L."/>
            <person name="Sun H."/>
            <person name="Cao Y."/>
            <person name="Gao Q."/>
            <person name="Zheng S."/>
            <person name="Li Y."/>
            <person name="Yu Y."/>
            <person name="Du H."/>
            <person name="Qi M."/>
            <person name="Li Y."/>
            <person name="Yu H."/>
            <person name="Cui Y."/>
            <person name="Wang N."/>
            <person name="Chen C."/>
            <person name="Wu H."/>
            <person name="Zhao Y."/>
            <person name="Zhang J."/>
            <person name="Li Y."/>
            <person name="Zhou W."/>
            <person name="Zhang B."/>
            <person name="Hu W."/>
            <person name="Eijk M."/>
            <person name="Tang J."/>
            <person name="Witsenboer H."/>
            <person name="Zhao S."/>
            <person name="Li Z."/>
            <person name="Zhang A."/>
            <person name="Wang D."/>
            <person name="Liang C."/>
        </authorList>
    </citation>
    <scope>NUCLEOTIDE SEQUENCE [LARGE SCALE GENOMIC DNA]</scope>
    <source>
        <strain evidence="1">cv. G1812</strain>
    </source>
</reference>
<dbReference type="AlphaFoldDB" id="A0A8R7R6D4"/>
<dbReference type="EnsemblPlants" id="TuG1812G0700003804.01.T01">
    <property type="protein sequence ID" value="TuG1812G0700003804.01.T01"/>
    <property type="gene ID" value="TuG1812G0700003804.01"/>
</dbReference>
<keyword evidence="2" id="KW-1185">Reference proteome</keyword>
<reference evidence="2" key="1">
    <citation type="journal article" date="2013" name="Nature">
        <title>Draft genome of the wheat A-genome progenitor Triticum urartu.</title>
        <authorList>
            <person name="Ling H.Q."/>
            <person name="Zhao S."/>
            <person name="Liu D."/>
            <person name="Wang J."/>
            <person name="Sun H."/>
            <person name="Zhang C."/>
            <person name="Fan H."/>
            <person name="Li D."/>
            <person name="Dong L."/>
            <person name="Tao Y."/>
            <person name="Gao C."/>
            <person name="Wu H."/>
            <person name="Li Y."/>
            <person name="Cui Y."/>
            <person name="Guo X."/>
            <person name="Zheng S."/>
            <person name="Wang B."/>
            <person name="Yu K."/>
            <person name="Liang Q."/>
            <person name="Yang W."/>
            <person name="Lou X."/>
            <person name="Chen J."/>
            <person name="Feng M."/>
            <person name="Jian J."/>
            <person name="Zhang X."/>
            <person name="Luo G."/>
            <person name="Jiang Y."/>
            <person name="Liu J."/>
            <person name="Wang Z."/>
            <person name="Sha Y."/>
            <person name="Zhang B."/>
            <person name="Wu H."/>
            <person name="Tang D."/>
            <person name="Shen Q."/>
            <person name="Xue P."/>
            <person name="Zou S."/>
            <person name="Wang X."/>
            <person name="Liu X."/>
            <person name="Wang F."/>
            <person name="Yang Y."/>
            <person name="An X."/>
            <person name="Dong Z."/>
            <person name="Zhang K."/>
            <person name="Zhang X."/>
            <person name="Luo M.C."/>
            <person name="Dvorak J."/>
            <person name="Tong Y."/>
            <person name="Wang J."/>
            <person name="Yang H."/>
            <person name="Li Z."/>
            <person name="Wang D."/>
            <person name="Zhang A."/>
            <person name="Wang J."/>
        </authorList>
    </citation>
    <scope>NUCLEOTIDE SEQUENCE</scope>
    <source>
        <strain evidence="2">cv. G1812</strain>
    </source>
</reference>
<proteinExistence type="predicted"/>
<evidence type="ECO:0000313" key="2">
    <source>
        <dbReference type="Proteomes" id="UP000015106"/>
    </source>
</evidence>
<evidence type="ECO:0000313" key="1">
    <source>
        <dbReference type="EnsemblPlants" id="TuG1812G0700003804.01.T01"/>
    </source>
</evidence>